<evidence type="ECO:0000313" key="6">
    <source>
        <dbReference type="EMBL" id="TKC02474.1"/>
    </source>
</evidence>
<dbReference type="GO" id="GO:0009007">
    <property type="term" value="F:site-specific DNA-methyltransferase (adenine-specific) activity"/>
    <property type="evidence" value="ECO:0007669"/>
    <property type="project" value="UniProtKB-EC"/>
</dbReference>
<dbReference type="EC" id="2.1.1.72" evidence="1"/>
<dbReference type="InterPro" id="IPR029063">
    <property type="entry name" value="SAM-dependent_MTases_sf"/>
</dbReference>
<keyword evidence="2 6" id="KW-0489">Methyltransferase</keyword>
<comment type="caution">
    <text evidence="6">The sequence shown here is derived from an EMBL/GenBank/DDBJ whole genome shotgun (WGS) entry which is preliminary data.</text>
</comment>
<name>A0A4U1CE48_9SPHI</name>
<keyword evidence="7" id="KW-1185">Reference proteome</keyword>
<evidence type="ECO:0000313" key="7">
    <source>
        <dbReference type="Proteomes" id="UP000310477"/>
    </source>
</evidence>
<evidence type="ECO:0000256" key="1">
    <source>
        <dbReference type="ARBA" id="ARBA00011900"/>
    </source>
</evidence>
<protein>
    <recommendedName>
        <fullName evidence="1">site-specific DNA-methyltransferase (adenine-specific)</fullName>
        <ecNumber evidence="1">2.1.1.72</ecNumber>
    </recommendedName>
</protein>
<dbReference type="AlphaFoldDB" id="A0A4U1CE48"/>
<dbReference type="PANTHER" id="PTHR30481">
    <property type="entry name" value="DNA ADENINE METHYLASE"/>
    <property type="match status" value="1"/>
</dbReference>
<dbReference type="SUPFAM" id="SSF53335">
    <property type="entry name" value="S-adenosyl-L-methionine-dependent methyltransferases"/>
    <property type="match status" value="1"/>
</dbReference>
<dbReference type="EMBL" id="SWBO01000002">
    <property type="protein sequence ID" value="TKC02474.1"/>
    <property type="molecule type" value="Genomic_DNA"/>
</dbReference>
<evidence type="ECO:0000256" key="2">
    <source>
        <dbReference type="ARBA" id="ARBA00022603"/>
    </source>
</evidence>
<dbReference type="GO" id="GO:0009307">
    <property type="term" value="P:DNA restriction-modification system"/>
    <property type="evidence" value="ECO:0007669"/>
    <property type="project" value="InterPro"/>
</dbReference>
<dbReference type="PANTHER" id="PTHR30481:SF3">
    <property type="entry name" value="DNA ADENINE METHYLASE"/>
    <property type="match status" value="1"/>
</dbReference>
<gene>
    <name evidence="6" type="ORF">FA045_04145</name>
</gene>
<dbReference type="PRINTS" id="PR00505">
    <property type="entry name" value="D12N6MTFRASE"/>
</dbReference>
<dbReference type="Gene3D" id="3.40.50.150">
    <property type="entry name" value="Vaccinia Virus protein VP39"/>
    <property type="match status" value="2"/>
</dbReference>
<keyword evidence="3" id="KW-0808">Transferase</keyword>
<dbReference type="GO" id="GO:1904047">
    <property type="term" value="F:S-adenosyl-L-methionine binding"/>
    <property type="evidence" value="ECO:0007669"/>
    <property type="project" value="TreeGrafter"/>
</dbReference>
<accession>A0A4U1CE48</accession>
<evidence type="ECO:0000256" key="3">
    <source>
        <dbReference type="ARBA" id="ARBA00022679"/>
    </source>
</evidence>
<dbReference type="InterPro" id="IPR012327">
    <property type="entry name" value="MeTrfase_D12"/>
</dbReference>
<dbReference type="RefSeq" id="WP_136874771.1">
    <property type="nucleotide sequence ID" value="NZ_SWBO01000002.1"/>
</dbReference>
<evidence type="ECO:0000256" key="5">
    <source>
        <dbReference type="ARBA" id="ARBA00047942"/>
    </source>
</evidence>
<dbReference type="Proteomes" id="UP000310477">
    <property type="component" value="Unassembled WGS sequence"/>
</dbReference>
<dbReference type="OrthoDB" id="9805629at2"/>
<dbReference type="Pfam" id="PF02086">
    <property type="entry name" value="MethyltransfD12"/>
    <property type="match status" value="2"/>
</dbReference>
<comment type="catalytic activity">
    <reaction evidence="5">
        <text>a 2'-deoxyadenosine in DNA + S-adenosyl-L-methionine = an N(6)-methyl-2'-deoxyadenosine in DNA + S-adenosyl-L-homocysteine + H(+)</text>
        <dbReference type="Rhea" id="RHEA:15197"/>
        <dbReference type="Rhea" id="RHEA-COMP:12418"/>
        <dbReference type="Rhea" id="RHEA-COMP:12419"/>
        <dbReference type="ChEBI" id="CHEBI:15378"/>
        <dbReference type="ChEBI" id="CHEBI:57856"/>
        <dbReference type="ChEBI" id="CHEBI:59789"/>
        <dbReference type="ChEBI" id="CHEBI:90615"/>
        <dbReference type="ChEBI" id="CHEBI:90616"/>
        <dbReference type="EC" id="2.1.1.72"/>
    </reaction>
</comment>
<dbReference type="InterPro" id="IPR002052">
    <property type="entry name" value="DNA_methylase_N6_adenine_CS"/>
</dbReference>
<dbReference type="GO" id="GO:0032259">
    <property type="term" value="P:methylation"/>
    <property type="evidence" value="ECO:0007669"/>
    <property type="project" value="UniProtKB-KW"/>
</dbReference>
<organism evidence="6 7">
    <name type="scientific">Pedobacter cryotolerans</name>
    <dbReference type="NCBI Taxonomy" id="2571270"/>
    <lineage>
        <taxon>Bacteria</taxon>
        <taxon>Pseudomonadati</taxon>
        <taxon>Bacteroidota</taxon>
        <taxon>Sphingobacteriia</taxon>
        <taxon>Sphingobacteriales</taxon>
        <taxon>Sphingobacteriaceae</taxon>
        <taxon>Pedobacter</taxon>
    </lineage>
</organism>
<evidence type="ECO:0000256" key="4">
    <source>
        <dbReference type="ARBA" id="ARBA00022691"/>
    </source>
</evidence>
<dbReference type="GO" id="GO:0006298">
    <property type="term" value="P:mismatch repair"/>
    <property type="evidence" value="ECO:0007669"/>
    <property type="project" value="TreeGrafter"/>
</dbReference>
<dbReference type="GO" id="GO:0043565">
    <property type="term" value="F:sequence-specific DNA binding"/>
    <property type="evidence" value="ECO:0007669"/>
    <property type="project" value="TreeGrafter"/>
</dbReference>
<sequence length="375" mass="44116">MDKKLRPIIKWTGGKYDEFALFADQIPEFERYIEPFFGGGGVFFALQPKEETFINDKSTGLINFYRQIGSKDFKLELLKYAGAWDELGNISRKLWLNFAGFYENYVDGKFDQAEFISLIQNLIAPSFAQSTTFNDHKFIVDDILFNKMLLASVADKARRIKRICQKENRIFSSAELYDHFETGIKSGFYLFTRTLLNMEYNQVLKLSATKAAANWYFVREFCYGSMFRFNAKGEFNIPYGGIAYNKKNFRLKVENIFKESITELFKQSKIFNLDFEQFLNQIKIRASDFIFLDPPYDSEFSEYDQSAFTQKDQKRLADFLIQTTAKWMVVIKETAFIRQIYTHPLVHIKTFDKNYTYNVRGRNNRGVTHLIITNY</sequence>
<dbReference type="PROSITE" id="PS00092">
    <property type="entry name" value="N6_MTASE"/>
    <property type="match status" value="1"/>
</dbReference>
<proteinExistence type="predicted"/>
<reference evidence="6 7" key="1">
    <citation type="submission" date="2019-04" db="EMBL/GenBank/DDBJ databases">
        <title>Pedobacter sp. AR-2-6 sp. nov., isolated from Arctic soil.</title>
        <authorList>
            <person name="Dahal R.H."/>
            <person name="Kim D.-U."/>
        </authorList>
    </citation>
    <scope>NUCLEOTIDE SEQUENCE [LARGE SCALE GENOMIC DNA]</scope>
    <source>
        <strain evidence="6 7">AR-2-6</strain>
    </source>
</reference>
<keyword evidence="4" id="KW-0949">S-adenosyl-L-methionine</keyword>